<reference evidence="1 2" key="1">
    <citation type="journal article" date="2016" name="Nat. Commun.">
        <title>Extremotolerant tardigrade genome and improved radiotolerance of human cultured cells by tardigrade-unique protein.</title>
        <authorList>
            <person name="Hashimoto T."/>
            <person name="Horikawa D.D."/>
            <person name="Saito Y."/>
            <person name="Kuwahara H."/>
            <person name="Kozuka-Hata H."/>
            <person name="Shin-I T."/>
            <person name="Minakuchi Y."/>
            <person name="Ohishi K."/>
            <person name="Motoyama A."/>
            <person name="Aizu T."/>
            <person name="Enomoto A."/>
            <person name="Kondo K."/>
            <person name="Tanaka S."/>
            <person name="Hara Y."/>
            <person name="Koshikawa S."/>
            <person name="Sagara H."/>
            <person name="Miura T."/>
            <person name="Yokobori S."/>
            <person name="Miyagawa K."/>
            <person name="Suzuki Y."/>
            <person name="Kubo T."/>
            <person name="Oyama M."/>
            <person name="Kohara Y."/>
            <person name="Fujiyama A."/>
            <person name="Arakawa K."/>
            <person name="Katayama T."/>
            <person name="Toyoda A."/>
            <person name="Kunieda T."/>
        </authorList>
    </citation>
    <scope>NUCLEOTIDE SEQUENCE [LARGE SCALE GENOMIC DNA]</scope>
    <source>
        <strain evidence="1 2">YOKOZUNA-1</strain>
    </source>
</reference>
<dbReference type="EMBL" id="BDGG01000005">
    <property type="protein sequence ID" value="GAU99502.1"/>
    <property type="molecule type" value="Genomic_DNA"/>
</dbReference>
<comment type="caution">
    <text evidence="1">The sequence shown here is derived from an EMBL/GenBank/DDBJ whole genome shotgun (WGS) entry which is preliminary data.</text>
</comment>
<accession>A0A1D1VHF2</accession>
<sequence>MRGTTPEWRSVKNKLTLFSETSRFSILVVPTFYIGIELHPFHFWDEWSVKFLISNGTASSQLTFYRLSLFPSAAEQLSYSPILPVPYSSASLTAPAIRVAAFFLNSLKDIRQSIHR</sequence>
<dbReference type="AlphaFoldDB" id="A0A1D1VHF2"/>
<gene>
    <name evidence="1" type="primary">RvY_10495-1</name>
    <name evidence="1" type="synonym">RvY_10495.1</name>
    <name evidence="1" type="ORF">RvY_10495</name>
</gene>
<keyword evidence="2" id="KW-1185">Reference proteome</keyword>
<organism evidence="1 2">
    <name type="scientific">Ramazzottius varieornatus</name>
    <name type="common">Water bear</name>
    <name type="synonym">Tardigrade</name>
    <dbReference type="NCBI Taxonomy" id="947166"/>
    <lineage>
        <taxon>Eukaryota</taxon>
        <taxon>Metazoa</taxon>
        <taxon>Ecdysozoa</taxon>
        <taxon>Tardigrada</taxon>
        <taxon>Eutardigrada</taxon>
        <taxon>Parachela</taxon>
        <taxon>Hypsibioidea</taxon>
        <taxon>Ramazzottiidae</taxon>
        <taxon>Ramazzottius</taxon>
    </lineage>
</organism>
<proteinExistence type="predicted"/>
<dbReference type="Proteomes" id="UP000186922">
    <property type="component" value="Unassembled WGS sequence"/>
</dbReference>
<name>A0A1D1VHF2_RAMVA</name>
<evidence type="ECO:0000313" key="2">
    <source>
        <dbReference type="Proteomes" id="UP000186922"/>
    </source>
</evidence>
<evidence type="ECO:0000313" key="1">
    <source>
        <dbReference type="EMBL" id="GAU99502.1"/>
    </source>
</evidence>
<protein>
    <submittedName>
        <fullName evidence="1">Uncharacterized protein</fullName>
    </submittedName>
</protein>